<evidence type="ECO:0000313" key="2">
    <source>
        <dbReference type="Proteomes" id="UP001239111"/>
    </source>
</evidence>
<proteinExistence type="predicted"/>
<accession>A0ACC2NMQ4</accession>
<dbReference type="Proteomes" id="UP001239111">
    <property type="component" value="Chromosome 3"/>
</dbReference>
<evidence type="ECO:0000313" key="1">
    <source>
        <dbReference type="EMBL" id="KAJ8672374.1"/>
    </source>
</evidence>
<keyword evidence="2" id="KW-1185">Reference proteome</keyword>
<organism evidence="1 2">
    <name type="scientific">Eretmocerus hayati</name>
    <dbReference type="NCBI Taxonomy" id="131215"/>
    <lineage>
        <taxon>Eukaryota</taxon>
        <taxon>Metazoa</taxon>
        <taxon>Ecdysozoa</taxon>
        <taxon>Arthropoda</taxon>
        <taxon>Hexapoda</taxon>
        <taxon>Insecta</taxon>
        <taxon>Pterygota</taxon>
        <taxon>Neoptera</taxon>
        <taxon>Endopterygota</taxon>
        <taxon>Hymenoptera</taxon>
        <taxon>Apocrita</taxon>
        <taxon>Proctotrupomorpha</taxon>
        <taxon>Chalcidoidea</taxon>
        <taxon>Aphelinidae</taxon>
        <taxon>Aphelininae</taxon>
        <taxon>Eretmocerus</taxon>
    </lineage>
</organism>
<comment type="caution">
    <text evidence="1">The sequence shown here is derived from an EMBL/GenBank/DDBJ whole genome shotgun (WGS) entry which is preliminary data.</text>
</comment>
<name>A0ACC2NMQ4_9HYME</name>
<dbReference type="EMBL" id="CM056743">
    <property type="protein sequence ID" value="KAJ8672374.1"/>
    <property type="molecule type" value="Genomic_DNA"/>
</dbReference>
<reference evidence="1" key="1">
    <citation type="submission" date="2023-04" db="EMBL/GenBank/DDBJ databases">
        <title>A chromosome-level genome assembly of the parasitoid wasp Eretmocerus hayati.</title>
        <authorList>
            <person name="Zhong Y."/>
            <person name="Liu S."/>
            <person name="Liu Y."/>
        </authorList>
    </citation>
    <scope>NUCLEOTIDE SEQUENCE</scope>
    <source>
        <strain evidence="1">ZJU_SS_LIU_2023</strain>
    </source>
</reference>
<protein>
    <submittedName>
        <fullName evidence="1">Uncharacterized protein</fullName>
    </submittedName>
</protein>
<sequence>MQVSPDQFDVILRRQVLDDLPRAMKPIINIMMRNNLDRPTDNMRQDMLALLHRHVTRKNALRECTPQEICKRFEVLKERVRRCSIKLSTMQRPTRLERWTYDRSLFMLHYIQHKEVEKTVDTSQEVRLYEDSDNDSNASVSDEDDVAMQEVIEIDDSEDIILISSEDDDDVLILP</sequence>
<gene>
    <name evidence="1" type="ORF">QAD02_003633</name>
</gene>